<dbReference type="SUPFAM" id="SSF51215">
    <property type="entry name" value="Regulatory protein AraC"/>
    <property type="match status" value="1"/>
</dbReference>
<dbReference type="GO" id="GO:0043565">
    <property type="term" value="F:sequence-specific DNA binding"/>
    <property type="evidence" value="ECO:0007669"/>
    <property type="project" value="InterPro"/>
</dbReference>
<gene>
    <name evidence="4" type="ORF">GKC89_08470</name>
</gene>
<dbReference type="PRINTS" id="PR00032">
    <property type="entry name" value="HTHARAC"/>
</dbReference>
<reference evidence="4" key="1">
    <citation type="journal article" date="2019" name="Nat. Med.">
        <title>A library of human gut bacterial isolates paired with longitudinal multiomics data enables mechanistic microbiome research.</title>
        <authorList>
            <person name="Poyet M."/>
            <person name="Groussin M."/>
            <person name="Gibbons S.M."/>
            <person name="Avila-Pacheco J."/>
            <person name="Jiang X."/>
            <person name="Kearney S.M."/>
            <person name="Perrotta A.R."/>
            <person name="Berdy B."/>
            <person name="Zhao S."/>
            <person name="Lieberman T.D."/>
            <person name="Swanson P.K."/>
            <person name="Smith M."/>
            <person name="Roesemann S."/>
            <person name="Alexander J.E."/>
            <person name="Rich S.A."/>
            <person name="Livny J."/>
            <person name="Vlamakis H."/>
            <person name="Clish C."/>
            <person name="Bullock K."/>
            <person name="Deik A."/>
            <person name="Scott J."/>
            <person name="Pierce K.A."/>
            <person name="Xavier R.J."/>
            <person name="Alm E.J."/>
        </authorList>
    </citation>
    <scope>NUCLEOTIDE SEQUENCE</scope>
    <source>
        <strain evidence="4">BIOML-A18</strain>
    </source>
</reference>
<keyword evidence="2" id="KW-0238">DNA-binding</keyword>
<comment type="caution">
    <text evidence="4">The sequence shown here is derived from an EMBL/GenBank/DDBJ whole genome shotgun (WGS) entry which is preliminary data.</text>
</comment>
<organism evidence="4">
    <name type="scientific">Ligilactobacillus ruminis</name>
    <dbReference type="NCBI Taxonomy" id="1623"/>
    <lineage>
        <taxon>Bacteria</taxon>
        <taxon>Bacillati</taxon>
        <taxon>Bacillota</taxon>
        <taxon>Bacilli</taxon>
        <taxon>Lactobacillales</taxon>
        <taxon>Lactobacillaceae</taxon>
        <taxon>Ligilactobacillus</taxon>
    </lineage>
</organism>
<evidence type="ECO:0000313" key="4">
    <source>
        <dbReference type="EMBL" id="MSA69113.1"/>
    </source>
</evidence>
<dbReference type="InterPro" id="IPR009057">
    <property type="entry name" value="Homeodomain-like_sf"/>
</dbReference>
<dbReference type="PROSITE" id="PS00041">
    <property type="entry name" value="HTH_ARAC_FAMILY_1"/>
    <property type="match status" value="1"/>
</dbReference>
<proteinExistence type="predicted"/>
<dbReference type="Pfam" id="PF12833">
    <property type="entry name" value="HTH_18"/>
    <property type="match status" value="1"/>
</dbReference>
<dbReference type="PROSITE" id="PS01124">
    <property type="entry name" value="HTH_ARAC_FAMILY_2"/>
    <property type="match status" value="1"/>
</dbReference>
<dbReference type="InterPro" id="IPR037923">
    <property type="entry name" value="HTH-like"/>
</dbReference>
<dbReference type="InterPro" id="IPR020449">
    <property type="entry name" value="Tscrpt_reg_AraC-type_HTH"/>
</dbReference>
<dbReference type="PANTHER" id="PTHR43280:SF30">
    <property type="entry name" value="MMSAB OPERON REGULATORY PROTEIN"/>
    <property type="match status" value="1"/>
</dbReference>
<dbReference type="EMBL" id="WKOD01000027">
    <property type="protein sequence ID" value="MSA69113.1"/>
    <property type="molecule type" value="Genomic_DNA"/>
</dbReference>
<evidence type="ECO:0000256" key="1">
    <source>
        <dbReference type="ARBA" id="ARBA00023015"/>
    </source>
</evidence>
<dbReference type="InterPro" id="IPR003313">
    <property type="entry name" value="AraC-bd"/>
</dbReference>
<name>A0A6A8HJG2_9LACO</name>
<keyword evidence="3" id="KW-0804">Transcription</keyword>
<dbReference type="InterPro" id="IPR018062">
    <property type="entry name" value="HTH_AraC-typ_CS"/>
</dbReference>
<evidence type="ECO:0000256" key="2">
    <source>
        <dbReference type="ARBA" id="ARBA00023125"/>
    </source>
</evidence>
<dbReference type="SMART" id="SM00342">
    <property type="entry name" value="HTH_ARAC"/>
    <property type="match status" value="1"/>
</dbReference>
<dbReference type="InterPro" id="IPR018060">
    <property type="entry name" value="HTH_AraC"/>
</dbReference>
<evidence type="ECO:0000256" key="3">
    <source>
        <dbReference type="ARBA" id="ARBA00023163"/>
    </source>
</evidence>
<dbReference type="Gene3D" id="1.10.10.60">
    <property type="entry name" value="Homeodomain-like"/>
    <property type="match status" value="2"/>
</dbReference>
<accession>A0A6A8HJG2</accession>
<dbReference type="PANTHER" id="PTHR43280">
    <property type="entry name" value="ARAC-FAMILY TRANSCRIPTIONAL REGULATOR"/>
    <property type="match status" value="1"/>
</dbReference>
<keyword evidence="1" id="KW-0805">Transcription regulation</keyword>
<dbReference type="CDD" id="cd06986">
    <property type="entry name" value="cupin_MmsR-like_N"/>
    <property type="match status" value="1"/>
</dbReference>
<sequence>MTGNLHIGEKMEKEYRDLQSSSIENGIIFYGLECCEPNYVFKGNNIRENYVIHYIMKGCGTFSSAGRPLVKLKQGDCFILPKGVPCFYQADEKDPWEYSWIGLSGIRTGEIFAASSISEKNYLRQIQDTEFKNSLSRLYESLHLTHNMKNSLLTESLLYKMFHDLLDEFPAEVTRKTNSRTQFRLAVEYMRDNYDTGCSILDVCRGLSVSRSYLYSLFKKFAGSSPQKFLTEIRMEEAEHLLKDTDRSIQNIADSIGYGDSFTFSKAFRKSRGCSPTDFRRMRN</sequence>
<dbReference type="Pfam" id="PF02311">
    <property type="entry name" value="AraC_binding"/>
    <property type="match status" value="1"/>
</dbReference>
<protein>
    <submittedName>
        <fullName evidence="4">Helix-turn-helix domain-containing protein</fullName>
    </submittedName>
</protein>
<dbReference type="GO" id="GO:0003700">
    <property type="term" value="F:DNA-binding transcription factor activity"/>
    <property type="evidence" value="ECO:0007669"/>
    <property type="project" value="InterPro"/>
</dbReference>
<dbReference type="AlphaFoldDB" id="A0A6A8HJG2"/>
<dbReference type="SUPFAM" id="SSF46689">
    <property type="entry name" value="Homeodomain-like"/>
    <property type="match status" value="2"/>
</dbReference>
<dbReference type="Gene3D" id="2.60.120.280">
    <property type="entry name" value="Regulatory protein AraC"/>
    <property type="match status" value="1"/>
</dbReference>